<gene>
    <name evidence="1" type="ORF">SCHCODRAFT_71842</name>
</gene>
<reference evidence="1 2" key="1">
    <citation type="journal article" date="2010" name="Nat. Biotechnol.">
        <title>Genome sequence of the model mushroom Schizophyllum commune.</title>
        <authorList>
            <person name="Ohm R.A."/>
            <person name="de Jong J.F."/>
            <person name="Lugones L.G."/>
            <person name="Aerts A."/>
            <person name="Kothe E."/>
            <person name="Stajich J.E."/>
            <person name="de Vries R.P."/>
            <person name="Record E."/>
            <person name="Levasseur A."/>
            <person name="Baker S.E."/>
            <person name="Bartholomew K.A."/>
            <person name="Coutinho P.M."/>
            <person name="Erdmann S."/>
            <person name="Fowler T.J."/>
            <person name="Gathman A.C."/>
            <person name="Lombard V."/>
            <person name="Henrissat B."/>
            <person name="Knabe N."/>
            <person name="Kuees U."/>
            <person name="Lilly W.W."/>
            <person name="Lindquist E."/>
            <person name="Lucas S."/>
            <person name="Magnuson J.K."/>
            <person name="Piumi F."/>
            <person name="Raudaskoski M."/>
            <person name="Salamov A."/>
            <person name="Schmutz J."/>
            <person name="Schwarze F.W.M.R."/>
            <person name="vanKuyk P.A."/>
            <person name="Horton J.S."/>
            <person name="Grigoriev I.V."/>
            <person name="Woesten H.A.B."/>
        </authorList>
    </citation>
    <scope>NUCLEOTIDE SEQUENCE [LARGE SCALE GENOMIC DNA]</scope>
    <source>
        <strain evidence="2">H4-8 / FGSC 9210</strain>
    </source>
</reference>
<evidence type="ECO:0000313" key="1">
    <source>
        <dbReference type="EMBL" id="EFJ03010.1"/>
    </source>
</evidence>
<dbReference type="Proteomes" id="UP000007431">
    <property type="component" value="Unassembled WGS sequence"/>
</dbReference>
<evidence type="ECO:0000313" key="2">
    <source>
        <dbReference type="Proteomes" id="UP000007431"/>
    </source>
</evidence>
<name>D8PPX7_SCHCM</name>
<dbReference type="HOGENOM" id="CLU_1705281_0_0_1"/>
<dbReference type="KEGG" id="scm:SCHCO_02621960"/>
<dbReference type="eggNOG" id="ENOG502QW6Q">
    <property type="taxonomic scope" value="Eukaryota"/>
</dbReference>
<dbReference type="SUPFAM" id="SSF53474">
    <property type="entry name" value="alpha/beta-Hydrolases"/>
    <property type="match status" value="1"/>
</dbReference>
<dbReference type="PANTHER" id="PTHR37471:SF1">
    <property type="entry name" value="AB HYDROLASE-1 DOMAIN-CONTAINING PROTEIN"/>
    <property type="match status" value="1"/>
</dbReference>
<dbReference type="OrthoDB" id="6431331at2759"/>
<proteinExistence type="predicted"/>
<dbReference type="VEuPathDB" id="FungiDB:SCHCODRAFT_02621960"/>
<dbReference type="AlphaFoldDB" id="D8PPX7"/>
<evidence type="ECO:0008006" key="3">
    <source>
        <dbReference type="Google" id="ProtNLM"/>
    </source>
</evidence>
<keyword evidence="2" id="KW-1185">Reference proteome</keyword>
<dbReference type="InParanoid" id="D8PPX7"/>
<organism evidence="2">
    <name type="scientific">Schizophyllum commune (strain H4-8 / FGSC 9210)</name>
    <name type="common">Split gill fungus</name>
    <dbReference type="NCBI Taxonomy" id="578458"/>
    <lineage>
        <taxon>Eukaryota</taxon>
        <taxon>Fungi</taxon>
        <taxon>Dikarya</taxon>
        <taxon>Basidiomycota</taxon>
        <taxon>Agaricomycotina</taxon>
        <taxon>Agaricomycetes</taxon>
        <taxon>Agaricomycetidae</taxon>
        <taxon>Agaricales</taxon>
        <taxon>Schizophyllaceae</taxon>
        <taxon>Schizophyllum</taxon>
    </lineage>
</organism>
<dbReference type="PANTHER" id="PTHR37471">
    <property type="entry name" value="UNNAMED PRODUCT"/>
    <property type="match status" value="1"/>
</dbReference>
<sequence>MLSHSNGSYAHAWMLKDYPNIVTRSCFVDPVTFCSWEGDVCYNFLYRQPKNGIELLMYYFVGSELGVANLLQRHFDWSSNSLFYEEIPNARDPHRSMFVVGGRDSILNAARVKKYLTSHGVRKGLIFDPHAVHGQAMMIGGQSHTKIMNWVAEC</sequence>
<dbReference type="GeneID" id="9585922"/>
<accession>D8PPX7</accession>
<dbReference type="InterPro" id="IPR029058">
    <property type="entry name" value="AB_hydrolase_fold"/>
</dbReference>
<protein>
    <recommendedName>
        <fullName evidence="3">AB hydrolase-1 domain-containing protein</fullName>
    </recommendedName>
</protein>
<dbReference type="EMBL" id="GL377302">
    <property type="protein sequence ID" value="EFJ03010.1"/>
    <property type="molecule type" value="Genomic_DNA"/>
</dbReference>